<organism evidence="3">
    <name type="scientific">Naegleria gruberi</name>
    <name type="common">Amoeba</name>
    <dbReference type="NCBI Taxonomy" id="5762"/>
    <lineage>
        <taxon>Eukaryota</taxon>
        <taxon>Discoba</taxon>
        <taxon>Heterolobosea</taxon>
        <taxon>Tetramitia</taxon>
        <taxon>Eutetramitia</taxon>
        <taxon>Vahlkampfiidae</taxon>
        <taxon>Naegleria</taxon>
    </lineage>
</organism>
<dbReference type="EMBL" id="GG738928">
    <property type="protein sequence ID" value="EFC36567.1"/>
    <property type="molecule type" value="Genomic_DNA"/>
</dbReference>
<dbReference type="GeneID" id="8859952"/>
<proteinExistence type="predicted"/>
<evidence type="ECO:0008006" key="4">
    <source>
        <dbReference type="Google" id="ProtNLM"/>
    </source>
</evidence>
<evidence type="ECO:0000256" key="1">
    <source>
        <dbReference type="SAM" id="MobiDB-lite"/>
    </source>
</evidence>
<dbReference type="VEuPathDB" id="AmoebaDB:NAEGRDRAFT_54263"/>
<dbReference type="AlphaFoldDB" id="D2W2S9"/>
<name>D2W2S9_NAEGR</name>
<evidence type="ECO:0000313" key="3">
    <source>
        <dbReference type="Proteomes" id="UP000006671"/>
    </source>
</evidence>
<evidence type="ECO:0000313" key="2">
    <source>
        <dbReference type="EMBL" id="EFC36567.1"/>
    </source>
</evidence>
<reference evidence="2 3" key="1">
    <citation type="journal article" date="2010" name="Cell">
        <title>The genome of Naegleria gruberi illuminates early eukaryotic versatility.</title>
        <authorList>
            <person name="Fritz-Laylin L.K."/>
            <person name="Prochnik S.E."/>
            <person name="Ginger M.L."/>
            <person name="Dacks J.B."/>
            <person name="Carpenter M.L."/>
            <person name="Field M.C."/>
            <person name="Kuo A."/>
            <person name="Paredez A."/>
            <person name="Chapman J."/>
            <person name="Pham J."/>
            <person name="Shu S."/>
            <person name="Neupane R."/>
            <person name="Cipriano M."/>
            <person name="Mancuso J."/>
            <person name="Tu H."/>
            <person name="Salamov A."/>
            <person name="Lindquist E."/>
            <person name="Shapiro H."/>
            <person name="Lucas S."/>
            <person name="Grigoriev I.V."/>
            <person name="Cande W.Z."/>
            <person name="Fulton C."/>
            <person name="Rokhsar D.S."/>
            <person name="Dawson S.C."/>
        </authorList>
    </citation>
    <scope>NUCLEOTIDE SEQUENCE [LARGE SCALE GENOMIC DNA]</scope>
    <source>
        <strain evidence="2 3">NEG-M</strain>
    </source>
</reference>
<sequence length="473" mass="54131">MGNSKSRALGAFSPNHRGDRFDDDQTNNNSSSPSRLTTSEAKKDEKPQLAAPSEQLKFITESYESFNRVFFGEEFLNDGEVDNSSVDSKLILPIELIRVVLDYCDQKELQAMLTSCKLLYNILRMDMYYWPQITKYQTFGQLVKYLESHDLLLHTELYTNVGQALHYTDLSLPVMDIKRKTEFKLFKGENSWSLNSTTYSALTSKNWEHPDRRGTCSQLFAEEYVRDDIYDMDILNLMVNTLFKLRLLVQKYKVSTAIPTRVVPNLRMALRDYRNFFHSHPRLKLLLSARERENMEMNGPIELESREDELPKPIDNSLKLLSENDFGKPIAYSCVFCNSKVGGFTCVKCNELLLINSLEGTAKCPNCSSSIQRPNCCQKEMQPQAIDWTIHPSTTGPQFPCKCSAIACRCFACCSKDSNPEGSKLTYNHFYRRVWEADVYTCSARCKGQYYDGAFSCGSCKSTRGLIMVNVDD</sequence>
<keyword evidence="3" id="KW-1185">Reference proteome</keyword>
<feature type="region of interest" description="Disordered" evidence="1">
    <location>
        <begin position="1"/>
        <end position="50"/>
    </location>
</feature>
<dbReference type="RefSeq" id="XP_002669311.1">
    <property type="nucleotide sequence ID" value="XM_002669265.1"/>
</dbReference>
<dbReference type="InParanoid" id="D2W2S9"/>
<gene>
    <name evidence="2" type="ORF">NAEGRDRAFT_54263</name>
</gene>
<dbReference type="OrthoDB" id="10542660at2759"/>
<accession>D2W2S9</accession>
<dbReference type="Proteomes" id="UP000006671">
    <property type="component" value="Unassembled WGS sequence"/>
</dbReference>
<dbReference type="KEGG" id="ngr:NAEGRDRAFT_54263"/>
<feature type="compositionally biased region" description="Polar residues" evidence="1">
    <location>
        <begin position="26"/>
        <end position="39"/>
    </location>
</feature>
<protein>
    <recommendedName>
        <fullName evidence="4">F-box domain-containing protein</fullName>
    </recommendedName>
</protein>